<keyword evidence="2" id="KW-0238">DNA-binding</keyword>
<dbReference type="EMBL" id="FMMM01000067">
    <property type="protein sequence ID" value="SCQ23030.1"/>
    <property type="molecule type" value="Genomic_DNA"/>
</dbReference>
<evidence type="ECO:0000313" key="3">
    <source>
        <dbReference type="EMBL" id="SCQ23030.1"/>
    </source>
</evidence>
<dbReference type="InterPro" id="IPR016032">
    <property type="entry name" value="Sig_transdc_resp-reg_C-effctor"/>
</dbReference>
<organism evidence="3 4">
    <name type="scientific">Tannerella forsythia</name>
    <name type="common">Bacteroides forsythus</name>
    <dbReference type="NCBI Taxonomy" id="28112"/>
    <lineage>
        <taxon>Bacteria</taxon>
        <taxon>Pseudomonadati</taxon>
        <taxon>Bacteroidota</taxon>
        <taxon>Bacteroidia</taxon>
        <taxon>Bacteroidales</taxon>
        <taxon>Tannerellaceae</taxon>
        <taxon>Tannerella</taxon>
    </lineage>
</organism>
<dbReference type="Gene3D" id="1.10.10.10">
    <property type="entry name" value="Winged helix-like DNA-binding domain superfamily/Winged helix DNA-binding domain"/>
    <property type="match status" value="1"/>
</dbReference>
<dbReference type="AlphaFoldDB" id="A0A1D3USF2"/>
<reference evidence="2 5" key="2">
    <citation type="submission" date="2017-09" db="EMBL/GenBank/DDBJ databases">
        <title>Phase variable restriction modification systems are present in the genome sequences of periodontal pathogens Prevotella intermedia, Tannerella forsythia and Porphyromonas gingivalis.</title>
        <authorList>
            <person name="Haigh R.D."/>
            <person name="Crawford L."/>
            <person name="Ralph J."/>
            <person name="Wanford J."/>
            <person name="Vartoukian S.R."/>
            <person name="Hijazib K."/>
            <person name="Wade W."/>
            <person name="Oggioni M.R."/>
        </authorList>
    </citation>
    <scope>NUCLEOTIDE SEQUENCE [LARGE SCALE GENOMIC DNA]</scope>
    <source>
        <strain evidence="2 5">WW11663</strain>
    </source>
</reference>
<dbReference type="PROSITE" id="PS50043">
    <property type="entry name" value="HTH_LUXR_2"/>
    <property type="match status" value="1"/>
</dbReference>
<accession>A0A1D3USF2</accession>
<gene>
    <name evidence="2" type="ORF">CLI86_04605</name>
    <name evidence="3" type="ORF">TFUB20_01927</name>
</gene>
<dbReference type="CDD" id="cd06170">
    <property type="entry name" value="LuxR_C_like"/>
    <property type="match status" value="1"/>
</dbReference>
<dbReference type="RefSeq" id="WP_046826212.1">
    <property type="nucleotide sequence ID" value="NZ_CALHNL010000035.1"/>
</dbReference>
<dbReference type="InterPro" id="IPR036388">
    <property type="entry name" value="WH-like_DNA-bd_sf"/>
</dbReference>
<evidence type="ECO:0000313" key="5">
    <source>
        <dbReference type="Proteomes" id="UP000219259"/>
    </source>
</evidence>
<dbReference type="EMBL" id="NSLJ01000008">
    <property type="protein sequence ID" value="PDP44322.1"/>
    <property type="molecule type" value="Genomic_DNA"/>
</dbReference>
<dbReference type="InterPro" id="IPR000792">
    <property type="entry name" value="Tscrpt_reg_LuxR_C"/>
</dbReference>
<evidence type="ECO:0000259" key="1">
    <source>
        <dbReference type="PROSITE" id="PS50043"/>
    </source>
</evidence>
<name>A0A1D3USF2_TANFO</name>
<evidence type="ECO:0000313" key="2">
    <source>
        <dbReference type="EMBL" id="PDP44322.1"/>
    </source>
</evidence>
<feature type="domain" description="HTH luxR-type" evidence="1">
    <location>
        <begin position="171"/>
        <end position="236"/>
    </location>
</feature>
<dbReference type="Proteomes" id="UP000219259">
    <property type="component" value="Unassembled WGS sequence"/>
</dbReference>
<dbReference type="SMART" id="SM00421">
    <property type="entry name" value="HTH_LUXR"/>
    <property type="match status" value="1"/>
</dbReference>
<proteinExistence type="predicted"/>
<dbReference type="Pfam" id="PF00196">
    <property type="entry name" value="GerE"/>
    <property type="match status" value="1"/>
</dbReference>
<dbReference type="Gene3D" id="3.30.450.20">
    <property type="entry name" value="PAS domain"/>
    <property type="match status" value="1"/>
</dbReference>
<reference evidence="3 4" key="1">
    <citation type="submission" date="2016-09" db="EMBL/GenBank/DDBJ databases">
        <authorList>
            <person name="Capua I."/>
            <person name="De Benedictis P."/>
            <person name="Joannis T."/>
            <person name="Lombin L.H."/>
            <person name="Cattoli G."/>
        </authorList>
    </citation>
    <scope>NUCLEOTIDE SEQUENCE [LARGE SCALE GENOMIC DNA]</scope>
    <source>
        <strain evidence="3 4">UB20</strain>
    </source>
</reference>
<dbReference type="GO" id="GO:0003677">
    <property type="term" value="F:DNA binding"/>
    <property type="evidence" value="ECO:0007669"/>
    <property type="project" value="UniProtKB-KW"/>
</dbReference>
<evidence type="ECO:0000313" key="4">
    <source>
        <dbReference type="Proteomes" id="UP000182057"/>
    </source>
</evidence>
<dbReference type="SUPFAM" id="SSF46894">
    <property type="entry name" value="C-terminal effector domain of the bipartite response regulators"/>
    <property type="match status" value="1"/>
</dbReference>
<dbReference type="OrthoDB" id="1727128at2"/>
<dbReference type="Proteomes" id="UP000182057">
    <property type="component" value="Unassembled WGS sequence"/>
</dbReference>
<dbReference type="GO" id="GO:0006355">
    <property type="term" value="P:regulation of DNA-templated transcription"/>
    <property type="evidence" value="ECO:0007669"/>
    <property type="project" value="InterPro"/>
</dbReference>
<protein>
    <submittedName>
        <fullName evidence="3">Bacterial regulatory proteins, luxR family</fullName>
    </submittedName>
    <submittedName>
        <fullName evidence="2">DNA-binding response regulator</fullName>
    </submittedName>
</protein>
<sequence length="238" mass="27920">MKTISAEQEIFDAILQGIEYCSMHSYQIRYVVNCDDLSIFHFSPASRLLLSKLKLSDIHHLKYDSFLESIAHDDTKWIREVNLSALHFLKNIPAEEQRLYTLSYNFHLKGYGHPILVCHRFTPVLPTNEEKLQWWLGSISLSSYDTPGHIRLNKYGSSSYWKYSSEEKKWIPKEGIMLSEREIEMIALSAQGLKEKQIAEYLHISRSLVKFRKQELFARLKVKCMSKAVLRAMNYRLL</sequence>